<evidence type="ECO:0000256" key="2">
    <source>
        <dbReference type="ARBA" id="ARBA00023136"/>
    </source>
</evidence>
<evidence type="ECO:0000313" key="4">
    <source>
        <dbReference type="EMBL" id="GGC10871.1"/>
    </source>
</evidence>
<name>A0A8J2ULJ6_9BURK</name>
<reference evidence="4" key="2">
    <citation type="submission" date="2020-09" db="EMBL/GenBank/DDBJ databases">
        <authorList>
            <person name="Sun Q."/>
            <person name="Sedlacek I."/>
        </authorList>
    </citation>
    <scope>NUCLEOTIDE SEQUENCE</scope>
    <source>
        <strain evidence="4">CCM 7086</strain>
    </source>
</reference>
<dbReference type="InterPro" id="IPR037873">
    <property type="entry name" value="BamE-like"/>
</dbReference>
<sequence length="167" mass="18946">MKRFLAGLSGFLCSLLMFGCNQGRPIDDYGIEKLTRGVSTEADVRQAMGEPETVWNDEGGARTFEYPKGPEGHKTWMVALDASGIVRDWRQVLTEETFATVQVGMTREEVRRALGKPRSTVTYELKNEEVWDWRYYAGGNTERFFNVHFDRDSGKVVRTSHSDPVTG</sequence>
<accession>A0A8J2ULJ6</accession>
<dbReference type="GO" id="GO:0019867">
    <property type="term" value="C:outer membrane"/>
    <property type="evidence" value="ECO:0007669"/>
    <property type="project" value="InterPro"/>
</dbReference>
<dbReference type="AlphaFoldDB" id="A0A8J2ULJ6"/>
<reference evidence="4" key="1">
    <citation type="journal article" date="2014" name="Int. J. Syst. Evol. Microbiol.">
        <title>Complete genome sequence of Corynebacterium casei LMG S-19264T (=DSM 44701T), isolated from a smear-ripened cheese.</title>
        <authorList>
            <consortium name="US DOE Joint Genome Institute (JGI-PGF)"/>
            <person name="Walter F."/>
            <person name="Albersmeier A."/>
            <person name="Kalinowski J."/>
            <person name="Ruckert C."/>
        </authorList>
    </citation>
    <scope>NUCLEOTIDE SEQUENCE</scope>
    <source>
        <strain evidence="4">CCM 7086</strain>
    </source>
</reference>
<protein>
    <recommendedName>
        <fullName evidence="3">Outer membrane protein assembly factor BamE domain-containing protein</fullName>
    </recommendedName>
</protein>
<proteinExistence type="predicted"/>
<dbReference type="Pfam" id="PF04355">
    <property type="entry name" value="BamE"/>
    <property type="match status" value="1"/>
</dbReference>
<keyword evidence="5" id="KW-1185">Reference proteome</keyword>
<dbReference type="EMBL" id="BMCG01000003">
    <property type="protein sequence ID" value="GGC10871.1"/>
    <property type="molecule type" value="Genomic_DNA"/>
</dbReference>
<evidence type="ECO:0000256" key="1">
    <source>
        <dbReference type="ARBA" id="ARBA00022729"/>
    </source>
</evidence>
<dbReference type="Proteomes" id="UP000620266">
    <property type="component" value="Unassembled WGS sequence"/>
</dbReference>
<feature type="domain" description="Outer membrane protein assembly factor BamE" evidence="3">
    <location>
        <begin position="92"/>
        <end position="152"/>
    </location>
</feature>
<dbReference type="Gene3D" id="3.30.1450.10">
    <property type="match status" value="1"/>
</dbReference>
<dbReference type="InterPro" id="IPR007450">
    <property type="entry name" value="BamE_dom"/>
</dbReference>
<evidence type="ECO:0000259" key="3">
    <source>
        <dbReference type="Pfam" id="PF04355"/>
    </source>
</evidence>
<keyword evidence="2" id="KW-0472">Membrane</keyword>
<evidence type="ECO:0000313" key="5">
    <source>
        <dbReference type="Proteomes" id="UP000620266"/>
    </source>
</evidence>
<comment type="caution">
    <text evidence="4">The sequence shown here is derived from an EMBL/GenBank/DDBJ whole genome shotgun (WGS) entry which is preliminary data.</text>
</comment>
<gene>
    <name evidence="4" type="ORF">GCM10007205_20070</name>
</gene>
<dbReference type="RefSeq" id="WP_188396063.1">
    <property type="nucleotide sequence ID" value="NZ_BMCG01000003.1"/>
</dbReference>
<keyword evidence="1" id="KW-0732">Signal</keyword>
<dbReference type="PROSITE" id="PS51257">
    <property type="entry name" value="PROKAR_LIPOPROTEIN"/>
    <property type="match status" value="1"/>
</dbReference>
<organism evidence="4 5">
    <name type="scientific">Oxalicibacterium flavum</name>
    <dbReference type="NCBI Taxonomy" id="179467"/>
    <lineage>
        <taxon>Bacteria</taxon>
        <taxon>Pseudomonadati</taxon>
        <taxon>Pseudomonadota</taxon>
        <taxon>Betaproteobacteria</taxon>
        <taxon>Burkholderiales</taxon>
        <taxon>Oxalobacteraceae</taxon>
        <taxon>Oxalicibacterium</taxon>
    </lineage>
</organism>